<proteinExistence type="predicted"/>
<protein>
    <recommendedName>
        <fullName evidence="1">F-box domain-containing protein</fullName>
    </recommendedName>
</protein>
<dbReference type="GO" id="GO:0016413">
    <property type="term" value="F:O-acetyltransferase activity"/>
    <property type="evidence" value="ECO:0007669"/>
    <property type="project" value="InterPro"/>
</dbReference>
<dbReference type="Proteomes" id="UP000284706">
    <property type="component" value="Unassembled WGS sequence"/>
</dbReference>
<dbReference type="PANTHER" id="PTHR32285:SF213">
    <property type="entry name" value="PROTEIN TRICHOME BIREFRINGENCE-LIKE 11"/>
    <property type="match status" value="1"/>
</dbReference>
<dbReference type="GO" id="GO:0005794">
    <property type="term" value="C:Golgi apparatus"/>
    <property type="evidence" value="ECO:0007669"/>
    <property type="project" value="TreeGrafter"/>
</dbReference>
<accession>A0A409VYL0</accession>
<dbReference type="Gene3D" id="1.20.1280.50">
    <property type="match status" value="1"/>
</dbReference>
<sequence>MTSKENSHISRLVLKLRNRIQVRFRHPESLSGLVSPVPHLLETNHAPSDEERKKIVDFLPLAEERAREFQERLDKSSATSELFGFKDVRALCETEVFIRKHEASLSSIRILPNEILVLIFLACLPDVDSAPLCPAKWHTISSFRLSQVCQTWRDLAVHTPQLWVTLSGIFLHSSLPKKQAKSYLAFVQTVLTRSGDNELLVCISATPKYHPAWDPVLALLIQHQHRWAALGLCCGIGIVQALFEGRHSSSPVPHLSLPNLRRLGVDLLGNGADFATIDVARFSHLEEITILHMCSHLHVQLASKPLRVYKEVYGRQDDSWSGPMSTIRELGTGLEEIEVSTQSNMSFSQARVSNSEPLHNNGNPTFVTLENLTTLALRLYEEPSFITSILSAPRSSVIDGMFLPRLRVLKLSGPDHDTRLNSEEPSSTLSSLIPRLLPRDHLRRLHLKRVTLLQGELCSILTLTPNLEELIMDLPCEEDIEQLVVGSSDVIGVGSETHNSLMPKLKGLAFELTAHDVPRLLLRTNVRRVLLLLAPAIIAQQWESGQDDSAMAPYFRLILPDIHAARNVQLSFNMQDYHSADHSLGSEELDFTANNNLRHQIYLLKTKLRETIYEVVGRTKQAKSKKSRKNAFRSDFACDLNDLFVEVESLKLRQGRSIANLYITSLHLAVRYFSRLGENILPEDDKYMFRQRASRVLRRWDEIMLVDLRVRKLEWALKGQRSLVYLHESDGWHNLPQIKDATRKTLGVVFITALVIFTNFYSISNLKPRLSSRLQGLEEQNERTDTCTPQEYASGSWVHHPRTNSSMMTSPDDALRFSGFEKCASSREYYWHLAADKEEQYDRFPAAQSWKWVPGEGCDGLKPLEAGDLIKQLVEHGGWLLVGDSVTENHFFSLSCVLYPHVIATPDYTLNSNFDRAWPQNLYLSPSSPLIPSLKFSEGFQISTTPLVTFRRIDILFSKEELVSIHRSMQPEEERLNDARLFSEEAVWTLPLDEYMSEFFQPLPKANFATMIVSTGGHWTTALFSNTSQPGIEGVLALFEGAMDTWAQKVQQALWDANRPVDSRSLALKHEQARKRVVVRAYLPGHESCHDSRKPWTEVQPFVWNWYNWGEIWRFNAIFERMLSSKEKYPDIHFLPIDRPGRLRPDAHTTGDCLHIMTGAGVLEGWTQYIHHFVSHLQRQA</sequence>
<evidence type="ECO:0000313" key="3">
    <source>
        <dbReference type="Proteomes" id="UP000284706"/>
    </source>
</evidence>
<feature type="domain" description="F-box" evidence="1">
    <location>
        <begin position="109"/>
        <end position="166"/>
    </location>
</feature>
<organism evidence="2 3">
    <name type="scientific">Gymnopilus dilepis</name>
    <dbReference type="NCBI Taxonomy" id="231916"/>
    <lineage>
        <taxon>Eukaryota</taxon>
        <taxon>Fungi</taxon>
        <taxon>Dikarya</taxon>
        <taxon>Basidiomycota</taxon>
        <taxon>Agaricomycotina</taxon>
        <taxon>Agaricomycetes</taxon>
        <taxon>Agaricomycetidae</taxon>
        <taxon>Agaricales</taxon>
        <taxon>Agaricineae</taxon>
        <taxon>Hymenogastraceae</taxon>
        <taxon>Gymnopilus</taxon>
    </lineage>
</organism>
<dbReference type="InParanoid" id="A0A409VYL0"/>
<dbReference type="STRING" id="231916.A0A409VYL0"/>
<dbReference type="InterPro" id="IPR029962">
    <property type="entry name" value="TBL"/>
</dbReference>
<keyword evidence="3" id="KW-1185">Reference proteome</keyword>
<gene>
    <name evidence="2" type="ORF">CVT26_011983</name>
</gene>
<comment type="caution">
    <text evidence="2">The sequence shown here is derived from an EMBL/GenBank/DDBJ whole genome shotgun (WGS) entry which is preliminary data.</text>
</comment>
<evidence type="ECO:0000259" key="1">
    <source>
        <dbReference type="Pfam" id="PF12937"/>
    </source>
</evidence>
<evidence type="ECO:0000313" key="2">
    <source>
        <dbReference type="EMBL" id="PPQ71346.1"/>
    </source>
</evidence>
<dbReference type="Pfam" id="PF12937">
    <property type="entry name" value="F-box-like"/>
    <property type="match status" value="1"/>
</dbReference>
<name>A0A409VYL0_9AGAR</name>
<dbReference type="AlphaFoldDB" id="A0A409VYL0"/>
<dbReference type="PANTHER" id="PTHR32285">
    <property type="entry name" value="PROTEIN TRICHOME BIREFRINGENCE-LIKE 9-RELATED"/>
    <property type="match status" value="1"/>
</dbReference>
<dbReference type="OrthoDB" id="630188at2759"/>
<dbReference type="EMBL" id="NHYE01005506">
    <property type="protein sequence ID" value="PPQ71346.1"/>
    <property type="molecule type" value="Genomic_DNA"/>
</dbReference>
<reference evidence="2 3" key="1">
    <citation type="journal article" date="2018" name="Evol. Lett.">
        <title>Horizontal gene cluster transfer increased hallucinogenic mushroom diversity.</title>
        <authorList>
            <person name="Reynolds H.T."/>
            <person name="Vijayakumar V."/>
            <person name="Gluck-Thaler E."/>
            <person name="Korotkin H.B."/>
            <person name="Matheny P.B."/>
            <person name="Slot J.C."/>
        </authorList>
    </citation>
    <scope>NUCLEOTIDE SEQUENCE [LARGE SCALE GENOMIC DNA]</scope>
    <source>
        <strain evidence="2 3">SRW20</strain>
    </source>
</reference>
<dbReference type="InterPro" id="IPR001810">
    <property type="entry name" value="F-box_dom"/>
</dbReference>